<keyword evidence="1" id="KW-0812">Transmembrane</keyword>
<name>A0ABN6U6H4_9NOCA</name>
<evidence type="ECO:0000256" key="1">
    <source>
        <dbReference type="SAM" id="Phobius"/>
    </source>
</evidence>
<keyword evidence="3" id="KW-1185">Reference proteome</keyword>
<dbReference type="EMBL" id="AP026978">
    <property type="protein sequence ID" value="BDU00872.1"/>
    <property type="molecule type" value="Genomic_DNA"/>
</dbReference>
<accession>A0ABN6U6H4</accession>
<evidence type="ECO:0000313" key="2">
    <source>
        <dbReference type="EMBL" id="BDU00872.1"/>
    </source>
</evidence>
<dbReference type="RefSeq" id="WP_281873812.1">
    <property type="nucleotide sequence ID" value="NZ_AP026978.1"/>
</dbReference>
<evidence type="ECO:0000313" key="3">
    <source>
        <dbReference type="Proteomes" id="UP001317870"/>
    </source>
</evidence>
<dbReference type="Proteomes" id="UP001317870">
    <property type="component" value="Chromosome"/>
</dbReference>
<reference evidence="2 3" key="1">
    <citation type="submission" date="2022-11" db="EMBL/GenBank/DDBJ databases">
        <title>Genome Sequencing of Nocardia sp. ON39_IFM12276 and assembly.</title>
        <authorList>
            <person name="Shimojima M."/>
            <person name="Toyokawa M."/>
            <person name="Uesaka K."/>
        </authorList>
    </citation>
    <scope>NUCLEOTIDE SEQUENCE [LARGE SCALE GENOMIC DNA]</scope>
    <source>
        <strain evidence="2 3">IFM 12276</strain>
    </source>
</reference>
<gene>
    <name evidence="2" type="ORF">IFM12276_39000</name>
</gene>
<keyword evidence="1" id="KW-0472">Membrane</keyword>
<keyword evidence="1" id="KW-1133">Transmembrane helix</keyword>
<organism evidence="2 3">
    <name type="scientific">Nocardia sputorum</name>
    <dbReference type="NCBI Taxonomy" id="2984338"/>
    <lineage>
        <taxon>Bacteria</taxon>
        <taxon>Bacillati</taxon>
        <taxon>Actinomycetota</taxon>
        <taxon>Actinomycetes</taxon>
        <taxon>Mycobacteriales</taxon>
        <taxon>Nocardiaceae</taxon>
        <taxon>Nocardia</taxon>
    </lineage>
</organism>
<proteinExistence type="predicted"/>
<sequence length="167" mass="17466">MNEPSRTQAVVLDPWDVPSARALAAAHGVEVQEFPRRGIEPVTTVTLLLIGAAAAVGAVLHILEQRKGGQVIDLRPGAPKAFYRTPDVVYGTVVIVTVDGKVTVEVREPEGMFGKVVSTLPQLLSSGGSAEEVTRTVTERFGADIAIETADIAVETIDGDPAPEGGA</sequence>
<protein>
    <submittedName>
        <fullName evidence="2">Uncharacterized protein</fullName>
    </submittedName>
</protein>
<feature type="transmembrane region" description="Helical" evidence="1">
    <location>
        <begin position="42"/>
        <end position="63"/>
    </location>
</feature>